<reference evidence="1 2" key="1">
    <citation type="submission" date="2014-06" db="EMBL/GenBank/DDBJ databases">
        <title>Whole Genome Sequences of Three Symbiotic Endozoicomonas Bacteria.</title>
        <authorList>
            <person name="Neave M.J."/>
            <person name="Apprill A."/>
            <person name="Voolstra C.R."/>
        </authorList>
    </citation>
    <scope>NUCLEOTIDE SEQUENCE [LARGE SCALE GENOMIC DNA]</scope>
    <source>
        <strain evidence="1 2">DSM 22380</strain>
    </source>
</reference>
<dbReference type="EMBL" id="JOJP01000001">
    <property type="protein sequence ID" value="KEI72802.1"/>
    <property type="molecule type" value="Genomic_DNA"/>
</dbReference>
<evidence type="ECO:0008006" key="3">
    <source>
        <dbReference type="Google" id="ProtNLM"/>
    </source>
</evidence>
<keyword evidence="2" id="KW-1185">Reference proteome</keyword>
<dbReference type="InterPro" id="IPR011051">
    <property type="entry name" value="RmlC_Cupin_sf"/>
</dbReference>
<protein>
    <recommendedName>
        <fullName evidence="3">Cysteine dioxygenase</fullName>
    </recommendedName>
</protein>
<accession>A0A081KF76</accession>
<proteinExistence type="predicted"/>
<evidence type="ECO:0000313" key="2">
    <source>
        <dbReference type="Proteomes" id="UP000027997"/>
    </source>
</evidence>
<dbReference type="RefSeq" id="WP_020581479.1">
    <property type="nucleotide sequence ID" value="NZ_JOJP01000001.1"/>
</dbReference>
<dbReference type="SUPFAM" id="SSF51182">
    <property type="entry name" value="RmlC-like cupins"/>
    <property type="match status" value="1"/>
</dbReference>
<name>A0A081KF76_9GAMM</name>
<dbReference type="InterPro" id="IPR014710">
    <property type="entry name" value="RmlC-like_jellyroll"/>
</dbReference>
<comment type="caution">
    <text evidence="1">The sequence shown here is derived from an EMBL/GenBank/DDBJ whole genome shotgun (WGS) entry which is preliminary data.</text>
</comment>
<dbReference type="Gene3D" id="2.60.120.10">
    <property type="entry name" value="Jelly Rolls"/>
    <property type="match status" value="1"/>
</dbReference>
<evidence type="ECO:0000313" key="1">
    <source>
        <dbReference type="EMBL" id="KEI72802.1"/>
    </source>
</evidence>
<organism evidence="1 2">
    <name type="scientific">Endozoicomonas elysicola</name>
    <dbReference type="NCBI Taxonomy" id="305900"/>
    <lineage>
        <taxon>Bacteria</taxon>
        <taxon>Pseudomonadati</taxon>
        <taxon>Pseudomonadota</taxon>
        <taxon>Gammaproteobacteria</taxon>
        <taxon>Oceanospirillales</taxon>
        <taxon>Endozoicomonadaceae</taxon>
        <taxon>Endozoicomonas</taxon>
    </lineage>
</organism>
<gene>
    <name evidence="1" type="ORF">GV64_20615</name>
</gene>
<sequence length="201" mass="22459">MSSFSLALQSLVDAGVTKGSEMGVPGDEMPRWIWRYLGINLSMSPVVVEDLLLKVSRKAYYREVLYRSLDSQGLCKYSAPFAIVAIVLSPGQSTVTHDHDVECGPLLIYGEVVEFYGYTDKLQNSGTGIAILDRSRRLKVFQPEAYFVPEKNNTHRLQEASDQSPAIALNLYVDAHGRSIRHCFPNLLGIESKSGAEWWTE</sequence>
<dbReference type="AlphaFoldDB" id="A0A081KF76"/>
<dbReference type="Proteomes" id="UP000027997">
    <property type="component" value="Unassembled WGS sequence"/>
</dbReference>